<comment type="pathway">
    <text evidence="10">Isoprenoid biosynthesis; isopentenyl diphosphate biosynthesis via DXP pathway; isopentenyl diphosphate from 1-deoxy-D-xylulose 5-phosphate: step 3/6.</text>
</comment>
<evidence type="ECO:0000259" key="12">
    <source>
        <dbReference type="Pfam" id="PF08544"/>
    </source>
</evidence>
<dbReference type="InterPro" id="IPR006204">
    <property type="entry name" value="GHMP_kinase_N_dom"/>
</dbReference>
<feature type="active site" evidence="10">
    <location>
        <position position="13"/>
    </location>
</feature>
<feature type="domain" description="GHMP kinase C-terminal" evidence="12">
    <location>
        <begin position="204"/>
        <end position="256"/>
    </location>
</feature>
<dbReference type="Gene3D" id="3.30.230.10">
    <property type="match status" value="1"/>
</dbReference>
<keyword evidence="14" id="KW-1185">Reference proteome</keyword>
<dbReference type="HAMAP" id="MF_00061">
    <property type="entry name" value="IspE"/>
    <property type="match status" value="1"/>
</dbReference>
<dbReference type="Proteomes" id="UP001317963">
    <property type="component" value="Chromosome"/>
</dbReference>
<keyword evidence="5 10" id="KW-0547">Nucleotide-binding</keyword>
<keyword evidence="4 10" id="KW-0808">Transferase</keyword>
<sequence>MLNNVLEVLSPAKLNLFLHVTGQRSNGYHELQTVFQLLNWGDTLRFELSKTPGIRLAGNLKGIDQSENLIIRAANLLALPDHIGVSITVNKIIPMGGGLGGGSSNAAVTMLALNKLLTLGYSIDEMALMGASLGADVPVFVRGHSAWGEGIGEELCPIDLPNRWFVIIYPNCHVSTQEIFTAAELTRNTPPITVSAFFDGAVHNDLQAVVEARYEPVRAAIEWLSARGSAMMTGSGACVFAAYDERESAERVADEAEGCFQAFVAEGINRYSIE</sequence>
<dbReference type="InterPro" id="IPR014721">
    <property type="entry name" value="Ribsml_uS5_D2-typ_fold_subgr"/>
</dbReference>
<evidence type="ECO:0000256" key="4">
    <source>
        <dbReference type="ARBA" id="ARBA00022679"/>
    </source>
</evidence>
<dbReference type="NCBIfam" id="TIGR00154">
    <property type="entry name" value="ispE"/>
    <property type="match status" value="1"/>
</dbReference>
<dbReference type="InterPro" id="IPR036554">
    <property type="entry name" value="GHMP_kinase_C_sf"/>
</dbReference>
<feature type="domain" description="GHMP kinase N-terminal" evidence="11">
    <location>
        <begin position="68"/>
        <end position="143"/>
    </location>
</feature>
<accession>A0ABY6Q971</accession>
<evidence type="ECO:0000256" key="6">
    <source>
        <dbReference type="ARBA" id="ARBA00022777"/>
    </source>
</evidence>
<gene>
    <name evidence="10" type="primary">ispE</name>
    <name evidence="13" type="ORF">E0F26_12315</name>
</gene>
<name>A0ABY6Q971_9GAMM</name>
<keyword evidence="7 10" id="KW-0067">ATP-binding</keyword>
<dbReference type="InterPro" id="IPR004424">
    <property type="entry name" value="IspE"/>
</dbReference>
<dbReference type="PIRSF" id="PIRSF010376">
    <property type="entry name" value="IspE"/>
    <property type="match status" value="1"/>
</dbReference>
<feature type="active site" evidence="10">
    <location>
        <position position="136"/>
    </location>
</feature>
<dbReference type="PANTHER" id="PTHR43527">
    <property type="entry name" value="4-DIPHOSPHOCYTIDYL-2-C-METHYL-D-ERYTHRITOL KINASE, CHLOROPLASTIC"/>
    <property type="match status" value="1"/>
</dbReference>
<comment type="function">
    <text evidence="10">Catalyzes the phosphorylation of the position 2 hydroxy group of 4-diphosphocytidyl-2C-methyl-D-erythritol.</text>
</comment>
<evidence type="ECO:0000256" key="3">
    <source>
        <dbReference type="ARBA" id="ARBA00017473"/>
    </source>
</evidence>
<dbReference type="GO" id="GO:0050515">
    <property type="term" value="F:4-(cytidine 5'-diphospho)-2-C-methyl-D-erythritol kinase activity"/>
    <property type="evidence" value="ECO:0007669"/>
    <property type="project" value="UniProtKB-EC"/>
</dbReference>
<dbReference type="EC" id="2.7.1.148" evidence="2 10"/>
<evidence type="ECO:0000259" key="11">
    <source>
        <dbReference type="Pfam" id="PF00288"/>
    </source>
</evidence>
<evidence type="ECO:0000313" key="13">
    <source>
        <dbReference type="EMBL" id="UZP75475.1"/>
    </source>
</evidence>
<evidence type="ECO:0000256" key="8">
    <source>
        <dbReference type="ARBA" id="ARBA00023229"/>
    </source>
</evidence>
<protein>
    <recommendedName>
        <fullName evidence="3 10">4-diphosphocytidyl-2-C-methyl-D-erythritol kinase</fullName>
        <shortName evidence="10">CMK</shortName>
        <ecNumber evidence="2 10">2.7.1.148</ecNumber>
    </recommendedName>
    <alternativeName>
        <fullName evidence="9 10">4-(cytidine-5'-diphospho)-2-C-methyl-D-erythritol kinase</fullName>
    </alternativeName>
</protein>
<comment type="similarity">
    <text evidence="1 10">Belongs to the GHMP kinase family. IspE subfamily.</text>
</comment>
<evidence type="ECO:0000256" key="1">
    <source>
        <dbReference type="ARBA" id="ARBA00009684"/>
    </source>
</evidence>
<dbReference type="InterPro" id="IPR020568">
    <property type="entry name" value="Ribosomal_Su5_D2-typ_SF"/>
</dbReference>
<feature type="binding site" evidence="10">
    <location>
        <begin position="94"/>
        <end position="104"/>
    </location>
    <ligand>
        <name>ATP</name>
        <dbReference type="ChEBI" id="CHEBI:30616"/>
    </ligand>
</feature>
<evidence type="ECO:0000256" key="7">
    <source>
        <dbReference type="ARBA" id="ARBA00022840"/>
    </source>
</evidence>
<evidence type="ECO:0000256" key="10">
    <source>
        <dbReference type="HAMAP-Rule" id="MF_00061"/>
    </source>
</evidence>
<reference evidence="13 14" key="1">
    <citation type="submission" date="2019-02" db="EMBL/GenBank/DDBJ databases">
        <title>Halieaceae_genomes.</title>
        <authorList>
            <person name="Li S.-H."/>
        </authorList>
    </citation>
    <scope>NUCLEOTIDE SEQUENCE [LARGE SCALE GENOMIC DNA]</scope>
    <source>
        <strain evidence="13 14">JH123</strain>
    </source>
</reference>
<dbReference type="InterPro" id="IPR013750">
    <property type="entry name" value="GHMP_kinase_C_dom"/>
</dbReference>
<dbReference type="Pfam" id="PF00288">
    <property type="entry name" value="GHMP_kinases_N"/>
    <property type="match status" value="1"/>
</dbReference>
<comment type="catalytic activity">
    <reaction evidence="10">
        <text>4-CDP-2-C-methyl-D-erythritol + ATP = 4-CDP-2-C-methyl-D-erythritol 2-phosphate + ADP + H(+)</text>
        <dbReference type="Rhea" id="RHEA:18437"/>
        <dbReference type="ChEBI" id="CHEBI:15378"/>
        <dbReference type="ChEBI" id="CHEBI:30616"/>
        <dbReference type="ChEBI" id="CHEBI:57823"/>
        <dbReference type="ChEBI" id="CHEBI:57919"/>
        <dbReference type="ChEBI" id="CHEBI:456216"/>
        <dbReference type="EC" id="2.7.1.148"/>
    </reaction>
</comment>
<proteinExistence type="inferred from homology"/>
<evidence type="ECO:0000313" key="14">
    <source>
        <dbReference type="Proteomes" id="UP001317963"/>
    </source>
</evidence>
<dbReference type="EMBL" id="CP036501">
    <property type="protein sequence ID" value="UZP75475.1"/>
    <property type="molecule type" value="Genomic_DNA"/>
</dbReference>
<keyword evidence="8 10" id="KW-0414">Isoprene biosynthesis</keyword>
<evidence type="ECO:0000256" key="5">
    <source>
        <dbReference type="ARBA" id="ARBA00022741"/>
    </source>
</evidence>
<dbReference type="SUPFAM" id="SSF55060">
    <property type="entry name" value="GHMP Kinase, C-terminal domain"/>
    <property type="match status" value="1"/>
</dbReference>
<evidence type="ECO:0000256" key="9">
    <source>
        <dbReference type="ARBA" id="ARBA00032554"/>
    </source>
</evidence>
<dbReference type="SUPFAM" id="SSF54211">
    <property type="entry name" value="Ribosomal protein S5 domain 2-like"/>
    <property type="match status" value="1"/>
</dbReference>
<dbReference type="RefSeq" id="WP_279241960.1">
    <property type="nucleotide sequence ID" value="NZ_CP036501.1"/>
</dbReference>
<evidence type="ECO:0000256" key="2">
    <source>
        <dbReference type="ARBA" id="ARBA00012052"/>
    </source>
</evidence>
<dbReference type="Gene3D" id="3.30.70.890">
    <property type="entry name" value="GHMP kinase, C-terminal domain"/>
    <property type="match status" value="1"/>
</dbReference>
<dbReference type="PANTHER" id="PTHR43527:SF2">
    <property type="entry name" value="4-DIPHOSPHOCYTIDYL-2-C-METHYL-D-ERYTHRITOL KINASE, CHLOROPLASTIC"/>
    <property type="match status" value="1"/>
</dbReference>
<keyword evidence="6 10" id="KW-0418">Kinase</keyword>
<organism evidence="13 14">
    <name type="scientific">Candidatus Paraluminiphilus aquimaris</name>
    <dbReference type="NCBI Taxonomy" id="2518994"/>
    <lineage>
        <taxon>Bacteria</taxon>
        <taxon>Pseudomonadati</taxon>
        <taxon>Pseudomonadota</taxon>
        <taxon>Gammaproteobacteria</taxon>
        <taxon>Cellvibrionales</taxon>
        <taxon>Halieaceae</taxon>
        <taxon>Candidatus Paraluminiphilus</taxon>
    </lineage>
</organism>
<dbReference type="Pfam" id="PF08544">
    <property type="entry name" value="GHMP_kinases_C"/>
    <property type="match status" value="1"/>
</dbReference>